<feature type="transmembrane region" description="Helical" evidence="2">
    <location>
        <begin position="154"/>
        <end position="175"/>
    </location>
</feature>
<dbReference type="AlphaFoldDB" id="A0A8J3Z3A4"/>
<evidence type="ECO:0000256" key="2">
    <source>
        <dbReference type="SAM" id="Phobius"/>
    </source>
</evidence>
<gene>
    <name evidence="4" type="ORF">Vau01_020170</name>
</gene>
<dbReference type="Pfam" id="PF02517">
    <property type="entry name" value="Rce1-like"/>
    <property type="match status" value="1"/>
</dbReference>
<keyword evidence="2" id="KW-0472">Membrane</keyword>
<proteinExistence type="predicted"/>
<keyword evidence="2" id="KW-0812">Transmembrane</keyword>
<feature type="transmembrane region" description="Helical" evidence="2">
    <location>
        <begin position="187"/>
        <end position="208"/>
    </location>
</feature>
<protein>
    <submittedName>
        <fullName evidence="4">CAAX amino protease</fullName>
    </submittedName>
</protein>
<reference evidence="4" key="1">
    <citation type="submission" date="2021-01" db="EMBL/GenBank/DDBJ databases">
        <title>Whole genome shotgun sequence of Virgisporangium aurantiacum NBRC 16421.</title>
        <authorList>
            <person name="Komaki H."/>
            <person name="Tamura T."/>
        </authorList>
    </citation>
    <scope>NUCLEOTIDE SEQUENCE</scope>
    <source>
        <strain evidence="4">NBRC 16421</strain>
    </source>
</reference>
<feature type="transmembrane region" description="Helical" evidence="2">
    <location>
        <begin position="87"/>
        <end position="106"/>
    </location>
</feature>
<keyword evidence="2" id="KW-1133">Transmembrane helix</keyword>
<keyword evidence="4" id="KW-0378">Hydrolase</keyword>
<feature type="compositionally biased region" description="Polar residues" evidence="1">
    <location>
        <begin position="278"/>
        <end position="296"/>
    </location>
</feature>
<name>A0A8J3Z3A4_9ACTN</name>
<dbReference type="RefSeq" id="WP_203989610.1">
    <property type="nucleotide sequence ID" value="NZ_BOPG01000012.1"/>
</dbReference>
<dbReference type="PANTHER" id="PTHR35797">
    <property type="entry name" value="PROTEASE-RELATED"/>
    <property type="match status" value="1"/>
</dbReference>
<feature type="region of interest" description="Disordered" evidence="1">
    <location>
        <begin position="274"/>
        <end position="302"/>
    </location>
</feature>
<dbReference type="GO" id="GO:0004175">
    <property type="term" value="F:endopeptidase activity"/>
    <property type="evidence" value="ECO:0007669"/>
    <property type="project" value="UniProtKB-ARBA"/>
</dbReference>
<feature type="transmembrane region" description="Helical" evidence="2">
    <location>
        <begin position="49"/>
        <end position="67"/>
    </location>
</feature>
<dbReference type="InterPro" id="IPR042150">
    <property type="entry name" value="MmRce1-like"/>
</dbReference>
<dbReference type="GO" id="GO:0080120">
    <property type="term" value="P:CAAX-box protein maturation"/>
    <property type="evidence" value="ECO:0007669"/>
    <property type="project" value="UniProtKB-ARBA"/>
</dbReference>
<evidence type="ECO:0000256" key="1">
    <source>
        <dbReference type="SAM" id="MobiDB-lite"/>
    </source>
</evidence>
<evidence type="ECO:0000259" key="3">
    <source>
        <dbReference type="Pfam" id="PF02517"/>
    </source>
</evidence>
<dbReference type="InterPro" id="IPR003675">
    <property type="entry name" value="Rce1/LyrA-like_dom"/>
</dbReference>
<comment type="caution">
    <text evidence="4">The sequence shown here is derived from an EMBL/GenBank/DDBJ whole genome shotgun (WGS) entry which is preliminary data.</text>
</comment>
<dbReference type="PANTHER" id="PTHR35797:SF1">
    <property type="entry name" value="PROTEASE"/>
    <property type="match status" value="1"/>
</dbReference>
<feature type="transmembrane region" description="Helical" evidence="2">
    <location>
        <begin position="112"/>
        <end position="133"/>
    </location>
</feature>
<sequence length="302" mass="32862">MKSLVAYFSLAFGLTWLAWLPYILSETGLDVLPIRFPEVLGSSQTLGLLPGAYLGPITAAFVVTAVVDGRPGLRRWAARLVRWRVPVRWYGLVLLSVPVVGVLSTLPLSTSVSAPSLGTLLAVPVVLVLQFLTTGVSEEPGWRDFAQPRLQDRFGPLLGSLILGPLWGLWHLPLFFSEWAGWPDVNWWMAVEFVGSAVLLSIVMTWLFNRTGESLPVVMLFHANINTLFSLVWPELFPNLDAFSDSLHALAIGSGACALILLATTRGRLGYRRRSCSDGASQNGSKTGDPDTTTARSAGMRG</sequence>
<feature type="domain" description="CAAX prenyl protease 2/Lysostaphin resistance protein A-like" evidence="3">
    <location>
        <begin position="124"/>
        <end position="227"/>
    </location>
</feature>
<dbReference type="GO" id="GO:0006508">
    <property type="term" value="P:proteolysis"/>
    <property type="evidence" value="ECO:0007669"/>
    <property type="project" value="UniProtKB-KW"/>
</dbReference>
<keyword evidence="5" id="KW-1185">Reference proteome</keyword>
<feature type="transmembrane region" description="Helical" evidence="2">
    <location>
        <begin position="215"/>
        <end position="234"/>
    </location>
</feature>
<accession>A0A8J3Z3A4</accession>
<evidence type="ECO:0000313" key="4">
    <source>
        <dbReference type="EMBL" id="GIJ54501.1"/>
    </source>
</evidence>
<keyword evidence="4" id="KW-0645">Protease</keyword>
<evidence type="ECO:0000313" key="5">
    <source>
        <dbReference type="Proteomes" id="UP000612585"/>
    </source>
</evidence>
<dbReference type="EMBL" id="BOPG01000012">
    <property type="protein sequence ID" value="GIJ54501.1"/>
    <property type="molecule type" value="Genomic_DNA"/>
</dbReference>
<dbReference type="Proteomes" id="UP000612585">
    <property type="component" value="Unassembled WGS sequence"/>
</dbReference>
<organism evidence="4 5">
    <name type="scientific">Virgisporangium aurantiacum</name>
    <dbReference type="NCBI Taxonomy" id="175570"/>
    <lineage>
        <taxon>Bacteria</taxon>
        <taxon>Bacillati</taxon>
        <taxon>Actinomycetota</taxon>
        <taxon>Actinomycetes</taxon>
        <taxon>Micromonosporales</taxon>
        <taxon>Micromonosporaceae</taxon>
        <taxon>Virgisporangium</taxon>
    </lineage>
</organism>
<feature type="transmembrane region" description="Helical" evidence="2">
    <location>
        <begin position="246"/>
        <end position="264"/>
    </location>
</feature>